<keyword evidence="2 5" id="KW-0812">Transmembrane</keyword>
<keyword evidence="4 7" id="KW-0472">Membrane</keyword>
<evidence type="ECO:0000256" key="1">
    <source>
        <dbReference type="ARBA" id="ARBA00004141"/>
    </source>
</evidence>
<dbReference type="OrthoDB" id="3222at2759"/>
<dbReference type="EMBL" id="KV875097">
    <property type="protein sequence ID" value="OIW29475.1"/>
    <property type="molecule type" value="Genomic_DNA"/>
</dbReference>
<dbReference type="PANTHER" id="PTHR47002">
    <property type="entry name" value="AQUAPORIN-LIKE"/>
    <property type="match status" value="1"/>
</dbReference>
<dbReference type="Pfam" id="PF00230">
    <property type="entry name" value="MIP"/>
    <property type="match status" value="1"/>
</dbReference>
<evidence type="ECO:0000313" key="8">
    <source>
        <dbReference type="EMBL" id="OIW29475.1"/>
    </source>
</evidence>
<keyword evidence="3 7" id="KW-1133">Transmembrane helix</keyword>
<accession>A0A1J7IQJ7</accession>
<dbReference type="InterPro" id="IPR000425">
    <property type="entry name" value="MIP"/>
</dbReference>
<evidence type="ECO:0000256" key="7">
    <source>
        <dbReference type="SAM" id="Phobius"/>
    </source>
</evidence>
<feature type="transmembrane region" description="Helical" evidence="7">
    <location>
        <begin position="200"/>
        <end position="225"/>
    </location>
</feature>
<sequence>MSGGPNNQGMDERLNHQHRPQSSSQQRILDTEKGPRHKNLDGAFDGSFAGTARQHTETFVRPWYLRSQYFTEGWMDTSIWRAAMVELCATAFQLYLSGQLGITLMNYKITQIAAYVGIYNSLLLAVFIYATAPASGGHMNPLITFACMICGLCPVSRGVLYLVAQTIGGALAGGALLGSWGEDRAVSHMGGGVFFDPAIISPGQVLLTEIMSSAAMVFLGIGVGLDPRQQLIFGPQLAPLLVGISMGIVTSSTTGIAPGYAGASINPARAFGLAVARGSFDYQWIWWVGPALGAMVVAVLYELAPPSHAQEADENANARQSTNEY</sequence>
<dbReference type="STRING" id="1408157.A0A1J7IQJ7"/>
<keyword evidence="5" id="KW-0813">Transport</keyword>
<evidence type="ECO:0000313" key="9">
    <source>
        <dbReference type="Proteomes" id="UP000182658"/>
    </source>
</evidence>
<dbReference type="AlphaFoldDB" id="A0A1J7IQJ7"/>
<evidence type="ECO:0000256" key="2">
    <source>
        <dbReference type="ARBA" id="ARBA00022692"/>
    </source>
</evidence>
<evidence type="ECO:0000256" key="6">
    <source>
        <dbReference type="SAM" id="MobiDB-lite"/>
    </source>
</evidence>
<dbReference type="Gene3D" id="1.20.1080.10">
    <property type="entry name" value="Glycerol uptake facilitator protein"/>
    <property type="match status" value="1"/>
</dbReference>
<organism evidence="8 9">
    <name type="scientific">Coniochaeta ligniaria NRRL 30616</name>
    <dbReference type="NCBI Taxonomy" id="1408157"/>
    <lineage>
        <taxon>Eukaryota</taxon>
        <taxon>Fungi</taxon>
        <taxon>Dikarya</taxon>
        <taxon>Ascomycota</taxon>
        <taxon>Pezizomycotina</taxon>
        <taxon>Sordariomycetes</taxon>
        <taxon>Sordariomycetidae</taxon>
        <taxon>Coniochaetales</taxon>
        <taxon>Coniochaetaceae</taxon>
        <taxon>Coniochaeta</taxon>
    </lineage>
</organism>
<dbReference type="InParanoid" id="A0A1J7IQJ7"/>
<protein>
    <submittedName>
        <fullName evidence="8">Aquaporin-like protein</fullName>
    </submittedName>
</protein>
<dbReference type="GO" id="GO:0015267">
    <property type="term" value="F:channel activity"/>
    <property type="evidence" value="ECO:0007669"/>
    <property type="project" value="InterPro"/>
</dbReference>
<evidence type="ECO:0000256" key="4">
    <source>
        <dbReference type="ARBA" id="ARBA00023136"/>
    </source>
</evidence>
<feature type="region of interest" description="Disordered" evidence="6">
    <location>
        <begin position="1"/>
        <end position="36"/>
    </location>
</feature>
<feature type="transmembrane region" description="Helical" evidence="7">
    <location>
        <begin position="138"/>
        <end position="155"/>
    </location>
</feature>
<feature type="transmembrane region" description="Helical" evidence="7">
    <location>
        <begin position="112"/>
        <end position="132"/>
    </location>
</feature>
<name>A0A1J7IQJ7_9PEZI</name>
<dbReference type="PANTHER" id="PTHR47002:SF2">
    <property type="entry name" value="AQUAPORIN AQPAE.A-LIKE"/>
    <property type="match status" value="1"/>
</dbReference>
<feature type="transmembrane region" description="Helical" evidence="7">
    <location>
        <begin position="160"/>
        <end position="180"/>
    </location>
</feature>
<proteinExistence type="inferred from homology"/>
<reference evidence="8 9" key="1">
    <citation type="submission" date="2016-10" db="EMBL/GenBank/DDBJ databases">
        <title>Draft genome sequence of Coniochaeta ligniaria NRRL30616, a lignocellulolytic fungus for bioabatement of inhibitors in plant biomass hydrolysates.</title>
        <authorList>
            <consortium name="DOE Joint Genome Institute"/>
            <person name="Jimenez D.J."/>
            <person name="Hector R.E."/>
            <person name="Riley R."/>
            <person name="Sun H."/>
            <person name="Grigoriev I.V."/>
            <person name="Van Elsas J.D."/>
            <person name="Nichols N.N."/>
        </authorList>
    </citation>
    <scope>NUCLEOTIDE SEQUENCE [LARGE SCALE GENOMIC DNA]</scope>
    <source>
        <strain evidence="8 9">NRRL 30616</strain>
    </source>
</reference>
<evidence type="ECO:0000256" key="3">
    <source>
        <dbReference type="ARBA" id="ARBA00022989"/>
    </source>
</evidence>
<evidence type="ECO:0000256" key="5">
    <source>
        <dbReference type="RuleBase" id="RU000477"/>
    </source>
</evidence>
<dbReference type="Proteomes" id="UP000182658">
    <property type="component" value="Unassembled WGS sequence"/>
</dbReference>
<dbReference type="SUPFAM" id="SSF81338">
    <property type="entry name" value="Aquaporin-like"/>
    <property type="match status" value="1"/>
</dbReference>
<comment type="subcellular location">
    <subcellularLocation>
        <location evidence="1">Membrane</location>
        <topology evidence="1">Multi-pass membrane protein</topology>
    </subcellularLocation>
</comment>
<dbReference type="GO" id="GO:0016020">
    <property type="term" value="C:membrane"/>
    <property type="evidence" value="ECO:0007669"/>
    <property type="project" value="UniProtKB-SubCell"/>
</dbReference>
<gene>
    <name evidence="8" type="ORF">CONLIGDRAFT_643574</name>
</gene>
<dbReference type="PRINTS" id="PR00783">
    <property type="entry name" value="MINTRINSICP"/>
</dbReference>
<feature type="transmembrane region" description="Helical" evidence="7">
    <location>
        <begin position="284"/>
        <end position="304"/>
    </location>
</feature>
<comment type="similarity">
    <text evidence="5">Belongs to the MIP/aquaporin (TC 1.A.8) family.</text>
</comment>
<keyword evidence="9" id="KW-1185">Reference proteome</keyword>
<feature type="transmembrane region" description="Helical" evidence="7">
    <location>
        <begin position="237"/>
        <end position="261"/>
    </location>
</feature>
<dbReference type="InterPro" id="IPR023271">
    <property type="entry name" value="Aquaporin-like"/>
</dbReference>